<reference evidence="1 2" key="1">
    <citation type="submission" date="2020-05" db="EMBL/GenBank/DDBJ databases">
        <title>Horizontal transmission and recombination maintain forever young bacterial symbiont genomes.</title>
        <authorList>
            <person name="Russell S.L."/>
            <person name="Pepper-Tunick E."/>
            <person name="Svedberg J."/>
            <person name="Byrne A."/>
            <person name="Ruelas Castillo J."/>
            <person name="Vollmers C."/>
            <person name="Beinart R.A."/>
            <person name="Corbett-Detig R."/>
        </authorList>
    </citation>
    <scope>NUCLEOTIDE SEQUENCE [LARGE SCALE GENOMIC DNA]</scope>
    <source>
        <strain evidence="1">4727-3</strain>
    </source>
</reference>
<name>A0A7Z0MN38_9GAMM</name>
<accession>A0A7Z0MN38</accession>
<protein>
    <submittedName>
        <fullName evidence="1">Uncharacterized protein</fullName>
    </submittedName>
</protein>
<proteinExistence type="predicted"/>
<organism evidence="1 2">
    <name type="scientific">Candidatus Methanofishera endochildressiae</name>
    <dbReference type="NCBI Taxonomy" id="2738884"/>
    <lineage>
        <taxon>Bacteria</taxon>
        <taxon>Pseudomonadati</taxon>
        <taxon>Pseudomonadota</taxon>
        <taxon>Gammaproteobacteria</taxon>
        <taxon>Candidatus Methanofishera</taxon>
    </lineage>
</organism>
<dbReference type="InterPro" id="IPR011004">
    <property type="entry name" value="Trimer_LpxA-like_sf"/>
</dbReference>
<dbReference type="EMBL" id="JACCHS010000004">
    <property type="protein sequence ID" value="NYT46430.1"/>
    <property type="molecule type" value="Genomic_DNA"/>
</dbReference>
<gene>
    <name evidence="1" type="ORF">H0A75_00615</name>
</gene>
<evidence type="ECO:0000313" key="2">
    <source>
        <dbReference type="Proteomes" id="UP000537890"/>
    </source>
</evidence>
<dbReference type="Proteomes" id="UP000537890">
    <property type="component" value="Unassembled WGS sequence"/>
</dbReference>
<dbReference type="Gene3D" id="2.160.10.10">
    <property type="entry name" value="Hexapeptide repeat proteins"/>
    <property type="match status" value="1"/>
</dbReference>
<sequence length="59" mass="6465">MTILSKVTLGHNVTIHAGTVIGGEGFGYFWDGQQQKKLLGGGVIVKTMMSGNRLQRLYR</sequence>
<comment type="caution">
    <text evidence="1">The sequence shown here is derived from an EMBL/GenBank/DDBJ whole genome shotgun (WGS) entry which is preliminary data.</text>
</comment>
<dbReference type="AlphaFoldDB" id="A0A7Z0MN38"/>
<evidence type="ECO:0000313" key="1">
    <source>
        <dbReference type="EMBL" id="NYT46430.1"/>
    </source>
</evidence>
<dbReference type="SUPFAM" id="SSF51161">
    <property type="entry name" value="Trimeric LpxA-like enzymes"/>
    <property type="match status" value="1"/>
</dbReference>